<comment type="similarity">
    <text evidence="2">Belongs to the methyl-accepting chemotaxis (MCP) protein family.</text>
</comment>
<dbReference type="GO" id="GO:0007165">
    <property type="term" value="P:signal transduction"/>
    <property type="evidence" value="ECO:0007669"/>
    <property type="project" value="UniProtKB-KW"/>
</dbReference>
<dbReference type="EMBL" id="CXSU01000012">
    <property type="protein sequence ID" value="CTQ50598.1"/>
    <property type="molecule type" value="Genomic_DNA"/>
</dbReference>
<dbReference type="GO" id="GO:0016020">
    <property type="term" value="C:membrane"/>
    <property type="evidence" value="ECO:0007669"/>
    <property type="project" value="InterPro"/>
</dbReference>
<dbReference type="PANTHER" id="PTHR32089:SF112">
    <property type="entry name" value="LYSOZYME-LIKE PROTEIN-RELATED"/>
    <property type="match status" value="1"/>
</dbReference>
<dbReference type="Pfam" id="PF00015">
    <property type="entry name" value="MCPsignal"/>
    <property type="match status" value="1"/>
</dbReference>
<dbReference type="AlphaFoldDB" id="A0A0M6YJR8"/>
<evidence type="ECO:0000256" key="3">
    <source>
        <dbReference type="PROSITE-ProRule" id="PRU00284"/>
    </source>
</evidence>
<dbReference type="STRING" id="420998.JDO7802_02623"/>
<dbReference type="InterPro" id="IPR004089">
    <property type="entry name" value="MCPsignal_dom"/>
</dbReference>
<feature type="domain" description="Methyl-accepting transducer" evidence="4">
    <location>
        <begin position="22"/>
        <end position="258"/>
    </location>
</feature>
<dbReference type="Gene3D" id="1.10.287.950">
    <property type="entry name" value="Methyl-accepting chemotaxis protein"/>
    <property type="match status" value="1"/>
</dbReference>
<dbReference type="PRINTS" id="PR00260">
    <property type="entry name" value="CHEMTRNSDUCR"/>
</dbReference>
<evidence type="ECO:0000313" key="5">
    <source>
        <dbReference type="EMBL" id="CTQ50598.1"/>
    </source>
</evidence>
<evidence type="ECO:0000256" key="1">
    <source>
        <dbReference type="ARBA" id="ARBA00023224"/>
    </source>
</evidence>
<accession>A0A0M6YJR8</accession>
<dbReference type="PANTHER" id="PTHR32089">
    <property type="entry name" value="METHYL-ACCEPTING CHEMOTAXIS PROTEIN MCPB"/>
    <property type="match status" value="1"/>
</dbReference>
<keyword evidence="1 3" id="KW-0807">Transducer</keyword>
<dbReference type="SUPFAM" id="SSF58104">
    <property type="entry name" value="Methyl-accepting chemotaxis protein (MCP) signaling domain"/>
    <property type="match status" value="1"/>
</dbReference>
<evidence type="ECO:0000313" key="6">
    <source>
        <dbReference type="Proteomes" id="UP000049222"/>
    </source>
</evidence>
<dbReference type="GO" id="GO:0004888">
    <property type="term" value="F:transmembrane signaling receptor activity"/>
    <property type="evidence" value="ECO:0007669"/>
    <property type="project" value="InterPro"/>
</dbReference>
<dbReference type="GO" id="GO:0006935">
    <property type="term" value="P:chemotaxis"/>
    <property type="evidence" value="ECO:0007669"/>
    <property type="project" value="InterPro"/>
</dbReference>
<name>A0A0M6YJR8_9RHOB</name>
<gene>
    <name evidence="5" type="primary">yoaH</name>
    <name evidence="5" type="ORF">JDO7802_02623</name>
</gene>
<protein>
    <submittedName>
        <fullName evidence="5">Putative methyl-accepting chemotaxis protein YoaH</fullName>
    </submittedName>
</protein>
<evidence type="ECO:0000259" key="4">
    <source>
        <dbReference type="PROSITE" id="PS50111"/>
    </source>
</evidence>
<dbReference type="SMART" id="SM00283">
    <property type="entry name" value="MA"/>
    <property type="match status" value="1"/>
</dbReference>
<dbReference type="Proteomes" id="UP000049222">
    <property type="component" value="Unassembled WGS sequence"/>
</dbReference>
<dbReference type="PROSITE" id="PS50111">
    <property type="entry name" value="CHEMOTAXIS_TRANSDUC_2"/>
    <property type="match status" value="1"/>
</dbReference>
<evidence type="ECO:0000256" key="2">
    <source>
        <dbReference type="ARBA" id="ARBA00029447"/>
    </source>
</evidence>
<reference evidence="5 6" key="1">
    <citation type="submission" date="2015-07" db="EMBL/GenBank/DDBJ databases">
        <authorList>
            <person name="Noorani M."/>
        </authorList>
    </citation>
    <scope>NUCLEOTIDE SEQUENCE [LARGE SCALE GENOMIC DNA]</scope>
    <source>
        <strain evidence="5 6">CECT 7802</strain>
    </source>
</reference>
<organism evidence="5 6">
    <name type="scientific">Jannaschia donghaensis</name>
    <dbReference type="NCBI Taxonomy" id="420998"/>
    <lineage>
        <taxon>Bacteria</taxon>
        <taxon>Pseudomonadati</taxon>
        <taxon>Pseudomonadota</taxon>
        <taxon>Alphaproteobacteria</taxon>
        <taxon>Rhodobacterales</taxon>
        <taxon>Roseobacteraceae</taxon>
        <taxon>Jannaschia</taxon>
    </lineage>
</organism>
<sequence>MTAHTRPIPTRSTPPRRSLAEDIAPLGYLVADLAAFVDGIDGNAQANLDQIATLRSVSDDFSNAIAALRDGFGDLSKTARATEDSAAARLDSIRENGARYQNLSEWGAGIGPRTEVLEGVLKEIVASNTDIARIARQVNILAVNASIEAARAGEAGKGFAVVAEAVNDLSRKTSTAANGIRTAIESLGNWTRTMRDDSRRLAPEFERGLETATMTSTTVGTIAAEMAAARKRIDAMDGAVRILAQADTEVGGICDVIEGGARQTARGVGDARTRAAHMMDRCERLLQRSAEVEQDGPDAPMIAHAQAVAQSIAEAFENGLTSGAITMEALFDTDHRPLPGTNPQQHMAKHLQFTDRVVPPIIEAALDMDERIVFTCPCDRTGYIGTHNRKFSRPQGLDAEANAAFSRNRRIFDDRTGRQAGANRAPFLMQVYRRDMGQQGMVMMKDISAPIVVRGRHWGGLRMGYRNEPAT</sequence>
<dbReference type="InterPro" id="IPR004090">
    <property type="entry name" value="Chemotax_Me-accpt_rcpt"/>
</dbReference>
<proteinExistence type="inferred from homology"/>
<keyword evidence="6" id="KW-1185">Reference proteome</keyword>